<proteinExistence type="predicted"/>
<dbReference type="STRING" id="394193.SAMN04489732_110218"/>
<dbReference type="RefSeq" id="WP_091619621.1">
    <property type="nucleotide sequence ID" value="NZ_FOEF01000010.1"/>
</dbReference>
<dbReference type="OrthoDB" id="4981820at2"/>
<feature type="domain" description="Teneurin-like YD-shell" evidence="4">
    <location>
        <begin position="825"/>
        <end position="947"/>
    </location>
</feature>
<dbReference type="InterPro" id="IPR045351">
    <property type="entry name" value="DUF6531"/>
</dbReference>
<dbReference type="PANTHER" id="PTHR32305">
    <property type="match status" value="1"/>
</dbReference>
<feature type="domain" description="Teneurin-like YD-shell" evidence="4">
    <location>
        <begin position="1103"/>
        <end position="1226"/>
    </location>
</feature>
<dbReference type="NCBIfam" id="TIGR01643">
    <property type="entry name" value="YD_repeat_2x"/>
    <property type="match status" value="7"/>
</dbReference>
<evidence type="ECO:0000259" key="3">
    <source>
        <dbReference type="Pfam" id="PF20148"/>
    </source>
</evidence>
<evidence type="ECO:0000256" key="1">
    <source>
        <dbReference type="ARBA" id="ARBA00022737"/>
    </source>
</evidence>
<sequence>MSNPLVAPTEDSTKAYSGISLAESAAGLSDAIKSGDWASVAMGAVGTALDALSMAMDPFGAILAAGVSWLMEHVGPLKEALNGLTGNADEIAAQSQTWANIAKELESVGQDLDAMVKADLQSWTGPAGDAYRQRSQDTVALLQSAQKGCEGASSGVKTAGEVVGAVRTLVRDIISELIGHMISWALQVVFTLGIGLTWVVPQVVAAVAKTASKIADVTTKLVKALKALIPLLKKAGTLFEDAGKALKGLKGGKIEAPPKTSKIDSTPKAPPTKGGGDSTTPSGDHSPPKDNGSTSPQGDHSPPPKNDTTPDGGPDSGPDTPKSDPLPDGGTHTSSTPKGDPGKSDPLGSGGKKPVDESSPPPDRTAGGDPVDLVTGEMFTTQEDLGLPGVLPVLFERTHVSGYRKGLWFGKEWSSTLDQRVEADGSGLHYAAADGVVLHYPHPAGDGDLVLPVEGARWPLRWNRESDTVLIGRPESGLTLSFPAAGGDVRPLKTVGDRHGNWMTFVRDETGAPAEMRHSGGYHVRFGHVDTAAGPRIADLRMVRANGPDVTVVSFAYDARGRLEQVADSRGRPMRYEYDDRDRVVAWFDRVGQTYRYHFDESGRVVRTEGTGDVLTGKFAYDLENRVTTQTDSLGHETRYHWNELNQVTKVVDPLGAETVTEYSRFGMRLSTTDAIGRTNRVQPREGRALRQEVSGGASREVVYDQAVRPVRVTGPDGEVWELAYDENGKVVSESGPGGVSRTYAYGDRGDLVALTDELGQVTRFRTNAAGLPVEVVEPSGARTRYAHDAFGRVVSVVDPLGGVVRMNWTIEGRPAWRVEPDGSREEWEHDAEGNLLVHSGPSGAETRFEYGPFGEVTARVDPTGARYTYGYDTELRLRKVTGPTGLTWVYEYDAVGNLLLEKDFDGSTRTFSYDAAGQLVRRVNGAGQWASYRYDEQGRLVEHRNEHGAYTRTFDESGRVAAAGGPGHRLEFAYDEAGRIVAETLNGRRTSYTYDALGQVLSRTTPSGAVSSWTYDGTGQPLTLAAAGGRIAFERDAGGHEVARRFGAGITVRQGFDPLGRVVRQSIHAEQPDGAPSRTLQQRALTYRADGHPVQIADRIRGTRSFELDDSGRVNAVRAAGWSESYAYDLNGNLVRAETPTARGPVERRVGGTLVHQAADVTYDHDRQGRVVRATRRTASGISASGIRQWSYTWDAEDHLVAVKTPDGSTWRYLYDALDRRIAKRCLDREDKLISETWFAWEGTRIAEQHVTVGGRSDVTTWDWQPGTHRVVAQSRRRARPDQKAVDVAFHAIVTDLVGTPTELVTPDGRITWHTTDLWGADFARPVGEADFPLRFPGQYHDTETGLNYNLNRYYNPATASYLSPDPLGLNPAPNNHAYVDNPLTYLDPLGLICMKGLKEKIKKLNPFKKKQKGPTGPPQYIYRWDGRPSLYGPGRNPANIVEDGGFKPVKPDGSLTLQEHVEGKYTGGGSSKGDSQWVSSGEYGGMGDAQIASPDSYLYKIDTSKLPDPNKLVNVSDYYKSTGGKEWFPEQKEWAHDGTIPAEAIVGYVPGKGNVVNVMTGADPDSLGFKPLGEFGGAPIAQGVKAGPSGSGG</sequence>
<organism evidence="6 7">
    <name type="scientific">Amycolatopsis saalfeldensis</name>
    <dbReference type="NCBI Taxonomy" id="394193"/>
    <lineage>
        <taxon>Bacteria</taxon>
        <taxon>Bacillati</taxon>
        <taxon>Actinomycetota</taxon>
        <taxon>Actinomycetes</taxon>
        <taxon>Pseudonocardiales</taxon>
        <taxon>Pseudonocardiaceae</taxon>
        <taxon>Amycolatopsis</taxon>
    </lineage>
</organism>
<dbReference type="InterPro" id="IPR031325">
    <property type="entry name" value="RHS_repeat"/>
</dbReference>
<dbReference type="PANTHER" id="PTHR32305:SF15">
    <property type="entry name" value="PROTEIN RHSA-RELATED"/>
    <property type="match status" value="1"/>
</dbReference>
<dbReference type="InterPro" id="IPR022385">
    <property type="entry name" value="Rhs_assc_core"/>
</dbReference>
<keyword evidence="7" id="KW-1185">Reference proteome</keyword>
<accession>A0A1H8Y2N2</accession>
<dbReference type="InterPro" id="IPR038332">
    <property type="entry name" value="PPE_sf"/>
</dbReference>
<dbReference type="Pfam" id="PF20148">
    <property type="entry name" value="DUF6531"/>
    <property type="match status" value="1"/>
</dbReference>
<dbReference type="InterPro" id="IPR050708">
    <property type="entry name" value="T6SS_VgrG/RHS"/>
</dbReference>
<dbReference type="Gene3D" id="1.20.1260.20">
    <property type="entry name" value="PPE superfamily"/>
    <property type="match status" value="1"/>
</dbReference>
<name>A0A1H8Y2N2_9PSEU</name>
<dbReference type="SUPFAM" id="SSF140453">
    <property type="entry name" value="EsxAB dimer-like"/>
    <property type="match status" value="1"/>
</dbReference>
<dbReference type="InterPro" id="IPR056823">
    <property type="entry name" value="TEN-like_YD-shell"/>
</dbReference>
<keyword evidence="1" id="KW-0677">Repeat</keyword>
<evidence type="ECO:0000259" key="5">
    <source>
        <dbReference type="Pfam" id="PF25547"/>
    </source>
</evidence>
<evidence type="ECO:0000313" key="7">
    <source>
        <dbReference type="Proteomes" id="UP000198582"/>
    </source>
</evidence>
<evidence type="ECO:0000313" key="6">
    <source>
        <dbReference type="EMBL" id="SEP46263.1"/>
    </source>
</evidence>
<dbReference type="Gene3D" id="2.180.10.10">
    <property type="entry name" value="RHS repeat-associated core"/>
    <property type="match status" value="3"/>
</dbReference>
<reference evidence="6 7" key="1">
    <citation type="submission" date="2016-10" db="EMBL/GenBank/DDBJ databases">
        <authorList>
            <person name="de Groot N.N."/>
        </authorList>
    </citation>
    <scope>NUCLEOTIDE SEQUENCE [LARGE SCALE GENOMIC DNA]</scope>
    <source>
        <strain evidence="6 7">DSM 44993</strain>
    </source>
</reference>
<feature type="domain" description="DUF6531" evidence="3">
    <location>
        <begin position="368"/>
        <end position="440"/>
    </location>
</feature>
<feature type="domain" description="Outer membrane channel protein CpnT-like N-terminal" evidence="5">
    <location>
        <begin position="86"/>
        <end position="205"/>
    </location>
</feature>
<dbReference type="EMBL" id="FOEF01000010">
    <property type="protein sequence ID" value="SEP46263.1"/>
    <property type="molecule type" value="Genomic_DNA"/>
</dbReference>
<feature type="region of interest" description="Disordered" evidence="2">
    <location>
        <begin position="249"/>
        <end position="372"/>
    </location>
</feature>
<dbReference type="Proteomes" id="UP000198582">
    <property type="component" value="Unassembled WGS sequence"/>
</dbReference>
<gene>
    <name evidence="6" type="ORF">SAMN04489732_110218</name>
</gene>
<dbReference type="Pfam" id="PF05593">
    <property type="entry name" value="RHS_repeat"/>
    <property type="match status" value="4"/>
</dbReference>
<dbReference type="Gene3D" id="3.90.210.10">
    <property type="entry name" value="Heat-Labile Enterotoxin, subunit A"/>
    <property type="match status" value="1"/>
</dbReference>
<protein>
    <submittedName>
        <fullName evidence="6">RHS repeat-associated core domain-containing protein</fullName>
    </submittedName>
</protein>
<dbReference type="InterPro" id="IPR006530">
    <property type="entry name" value="YD"/>
</dbReference>
<dbReference type="Pfam" id="PF25547">
    <property type="entry name" value="WXG100_2"/>
    <property type="match status" value="1"/>
</dbReference>
<feature type="compositionally biased region" description="Low complexity" evidence="2">
    <location>
        <begin position="307"/>
        <end position="320"/>
    </location>
</feature>
<dbReference type="Pfam" id="PF25023">
    <property type="entry name" value="TEN_YD-shell"/>
    <property type="match status" value="2"/>
</dbReference>
<dbReference type="InterPro" id="IPR057746">
    <property type="entry name" value="CpnT-like_N"/>
</dbReference>
<dbReference type="NCBIfam" id="TIGR03696">
    <property type="entry name" value="Rhs_assc_core"/>
    <property type="match status" value="1"/>
</dbReference>
<dbReference type="InterPro" id="IPR036689">
    <property type="entry name" value="ESAT-6-like_sf"/>
</dbReference>
<evidence type="ECO:0000256" key="2">
    <source>
        <dbReference type="SAM" id="MobiDB-lite"/>
    </source>
</evidence>
<evidence type="ECO:0000259" key="4">
    <source>
        <dbReference type="Pfam" id="PF25023"/>
    </source>
</evidence>
<dbReference type="SUPFAM" id="SSF56399">
    <property type="entry name" value="ADP-ribosylation"/>
    <property type="match status" value="1"/>
</dbReference>